<evidence type="ECO:0000313" key="3">
    <source>
        <dbReference type="Proteomes" id="UP001143391"/>
    </source>
</evidence>
<proteinExistence type="predicted"/>
<protein>
    <submittedName>
        <fullName evidence="2">Uncharacterized protein</fullName>
    </submittedName>
</protein>
<evidence type="ECO:0000256" key="1">
    <source>
        <dbReference type="SAM" id="MobiDB-lite"/>
    </source>
</evidence>
<dbReference type="EMBL" id="JANCMW010000013">
    <property type="protein sequence ID" value="MDF0752139.1"/>
    <property type="molecule type" value="Genomic_DNA"/>
</dbReference>
<sequence>MPETLCQQALERVLTYLRDDGVDLCAETCRQALRLVNDAMTEGDGPGLPARCIDRLPEYFDLSGTDIPTPNPPLERGHIGYYAHD</sequence>
<feature type="compositionally biased region" description="Basic and acidic residues" evidence="1">
    <location>
        <begin position="75"/>
        <end position="85"/>
    </location>
</feature>
<name>A0ABT5YEN5_9GAMM</name>
<feature type="region of interest" description="Disordered" evidence="1">
    <location>
        <begin position="64"/>
        <end position="85"/>
    </location>
</feature>
<dbReference type="Proteomes" id="UP001143391">
    <property type="component" value="Unassembled WGS sequence"/>
</dbReference>
<reference evidence="2" key="1">
    <citation type="submission" date="2022-07" db="EMBL/GenBank/DDBJ databases">
        <title>Marinobacter iranensis a new bacterium isolate from a hipersaline lake in Iran.</title>
        <authorList>
            <person name="Mohammad A.M.A."/>
            <person name="Cristina S.-P."/>
            <person name="Antonio V."/>
        </authorList>
    </citation>
    <scope>NUCLEOTIDE SEQUENCE</scope>
    <source>
        <strain evidence="2">71-i</strain>
    </source>
</reference>
<organism evidence="2 3">
    <name type="scientific">Marinobacter iranensis</name>
    <dbReference type="NCBI Taxonomy" id="2962607"/>
    <lineage>
        <taxon>Bacteria</taxon>
        <taxon>Pseudomonadati</taxon>
        <taxon>Pseudomonadota</taxon>
        <taxon>Gammaproteobacteria</taxon>
        <taxon>Pseudomonadales</taxon>
        <taxon>Marinobacteraceae</taxon>
        <taxon>Marinobacter</taxon>
    </lineage>
</organism>
<keyword evidence="3" id="KW-1185">Reference proteome</keyword>
<gene>
    <name evidence="2" type="ORF">NLU14_18070</name>
</gene>
<evidence type="ECO:0000313" key="2">
    <source>
        <dbReference type="EMBL" id="MDF0752139.1"/>
    </source>
</evidence>
<accession>A0ABT5YEN5</accession>
<comment type="caution">
    <text evidence="2">The sequence shown here is derived from an EMBL/GenBank/DDBJ whole genome shotgun (WGS) entry which is preliminary data.</text>
</comment>
<dbReference type="RefSeq" id="WP_275709169.1">
    <property type="nucleotide sequence ID" value="NZ_JANCMW010000013.1"/>
</dbReference>